<comment type="caution">
    <text evidence="4">The sequence shown here is derived from an EMBL/GenBank/DDBJ whole genome shotgun (WGS) entry which is preliminary data.</text>
</comment>
<evidence type="ECO:0000313" key="5">
    <source>
        <dbReference type="Proteomes" id="UP000188533"/>
    </source>
</evidence>
<dbReference type="AlphaFoldDB" id="A0A1Q3ELN4"/>
<reference evidence="4 5" key="1">
    <citation type="submission" date="2016-08" db="EMBL/GenBank/DDBJ databases">
        <authorList>
            <consortium name="Lentinula edodes genome sequencing consortium"/>
            <person name="Sakamoto Y."/>
            <person name="Nakade K."/>
            <person name="Sato S."/>
            <person name="Yoshida Y."/>
            <person name="Miyazaki K."/>
            <person name="Natsume S."/>
            <person name="Konno N."/>
        </authorList>
    </citation>
    <scope>NUCLEOTIDE SEQUENCE [LARGE SCALE GENOMIC DNA]</scope>
    <source>
        <strain evidence="4 5">NBRC 111202</strain>
    </source>
</reference>
<dbReference type="GO" id="GO:0032259">
    <property type="term" value="P:methylation"/>
    <property type="evidence" value="ECO:0007669"/>
    <property type="project" value="UniProtKB-KW"/>
</dbReference>
<accession>A0A1Q3ELN4</accession>
<evidence type="ECO:0000313" key="4">
    <source>
        <dbReference type="EMBL" id="GAW08113.1"/>
    </source>
</evidence>
<evidence type="ECO:0000256" key="1">
    <source>
        <dbReference type="ARBA" id="ARBA00022603"/>
    </source>
</evidence>
<keyword evidence="1 4" id="KW-0489">Methyltransferase</keyword>
<dbReference type="Proteomes" id="UP000188533">
    <property type="component" value="Unassembled WGS sequence"/>
</dbReference>
<sequence length="256" mass="28768">MYILPAVPLWDPVFDGAATVFPFVFAFEVRCAYDLSIPPMSTSTSATDLKAIVKEGYDAIAPKYHSWAAPRLTQKRTEYIERLGKSLPKGSKVLELGCGAGLPATQQLVDQGFEVLGVDISSSQLTLAKEHVPRAQFMEGDMTAIEFEKGSFDAVMAFYSLFHLPRDEHGPMLKKMVDWLKPGGWLLFNLHTDEKDHMRDDWMGVKMFSTGLGIEGNRQMLVEYGAGLIDVEDVIDKEFVGRFEEDFHWICAKKSF</sequence>
<dbReference type="STRING" id="5353.A0A1Q3ELN4"/>
<dbReference type="PANTHER" id="PTHR43861">
    <property type="entry name" value="TRANS-ACONITATE 2-METHYLTRANSFERASE-RELATED"/>
    <property type="match status" value="1"/>
</dbReference>
<evidence type="ECO:0000259" key="3">
    <source>
        <dbReference type="Pfam" id="PF13649"/>
    </source>
</evidence>
<dbReference type="PANTHER" id="PTHR43861:SF1">
    <property type="entry name" value="TRANS-ACONITATE 2-METHYLTRANSFERASE"/>
    <property type="match status" value="1"/>
</dbReference>
<proteinExistence type="predicted"/>
<feature type="domain" description="Methyltransferase" evidence="3">
    <location>
        <begin position="93"/>
        <end position="184"/>
    </location>
</feature>
<dbReference type="Gene3D" id="3.40.50.150">
    <property type="entry name" value="Vaccinia Virus protein VP39"/>
    <property type="match status" value="1"/>
</dbReference>
<protein>
    <submittedName>
        <fullName evidence="4">Methyltransferase type 11</fullName>
    </submittedName>
</protein>
<name>A0A1Q3ELN4_LENED</name>
<dbReference type="SUPFAM" id="SSF53335">
    <property type="entry name" value="S-adenosyl-L-methionine-dependent methyltransferases"/>
    <property type="match status" value="1"/>
</dbReference>
<keyword evidence="2 4" id="KW-0808">Transferase</keyword>
<reference evidence="4 5" key="2">
    <citation type="submission" date="2017-02" db="EMBL/GenBank/DDBJ databases">
        <title>A genome survey and senescence transcriptome analysis in Lentinula edodes.</title>
        <authorList>
            <person name="Sakamoto Y."/>
            <person name="Nakade K."/>
            <person name="Sato S."/>
            <person name="Yoshida Y."/>
            <person name="Miyazaki K."/>
            <person name="Natsume S."/>
            <person name="Konno N."/>
        </authorList>
    </citation>
    <scope>NUCLEOTIDE SEQUENCE [LARGE SCALE GENOMIC DNA]</scope>
    <source>
        <strain evidence="4 5">NBRC 111202</strain>
    </source>
</reference>
<evidence type="ECO:0000256" key="2">
    <source>
        <dbReference type="ARBA" id="ARBA00022679"/>
    </source>
</evidence>
<dbReference type="InterPro" id="IPR041698">
    <property type="entry name" value="Methyltransf_25"/>
</dbReference>
<dbReference type="EMBL" id="BDGU01000573">
    <property type="protein sequence ID" value="GAW08113.1"/>
    <property type="molecule type" value="Genomic_DNA"/>
</dbReference>
<dbReference type="GO" id="GO:0008168">
    <property type="term" value="F:methyltransferase activity"/>
    <property type="evidence" value="ECO:0007669"/>
    <property type="project" value="UniProtKB-KW"/>
</dbReference>
<gene>
    <name evidence="4" type="ORF">LENED_010154</name>
</gene>
<keyword evidence="5" id="KW-1185">Reference proteome</keyword>
<dbReference type="InterPro" id="IPR029063">
    <property type="entry name" value="SAM-dependent_MTases_sf"/>
</dbReference>
<dbReference type="Pfam" id="PF13649">
    <property type="entry name" value="Methyltransf_25"/>
    <property type="match status" value="1"/>
</dbReference>
<dbReference type="CDD" id="cd02440">
    <property type="entry name" value="AdoMet_MTases"/>
    <property type="match status" value="1"/>
</dbReference>
<organism evidence="4 5">
    <name type="scientific">Lentinula edodes</name>
    <name type="common">Shiitake mushroom</name>
    <name type="synonym">Lentinus edodes</name>
    <dbReference type="NCBI Taxonomy" id="5353"/>
    <lineage>
        <taxon>Eukaryota</taxon>
        <taxon>Fungi</taxon>
        <taxon>Dikarya</taxon>
        <taxon>Basidiomycota</taxon>
        <taxon>Agaricomycotina</taxon>
        <taxon>Agaricomycetes</taxon>
        <taxon>Agaricomycetidae</taxon>
        <taxon>Agaricales</taxon>
        <taxon>Marasmiineae</taxon>
        <taxon>Omphalotaceae</taxon>
        <taxon>Lentinula</taxon>
    </lineage>
</organism>